<sequence>WIHIQLTMYSTKQAIKTTNKEILMNELTMGNRKKYVYRHMTNPNSNDINNDTIFSSRYSTSKLQQYRDIQNFHHHTEHMVFNA</sequence>
<evidence type="ECO:0000313" key="1">
    <source>
        <dbReference type="EMBL" id="CEK63451.1"/>
    </source>
</evidence>
<name>A0A0B6Z6E8_9EUPU</name>
<gene>
    <name evidence="1" type="primary">ORF48348</name>
</gene>
<reference evidence="1" key="1">
    <citation type="submission" date="2014-12" db="EMBL/GenBank/DDBJ databases">
        <title>Insight into the proteome of Arion vulgaris.</title>
        <authorList>
            <person name="Aradska J."/>
            <person name="Bulat T."/>
            <person name="Smidak R."/>
            <person name="Sarate P."/>
            <person name="Gangsoo J."/>
            <person name="Sialana F."/>
            <person name="Bilban M."/>
            <person name="Lubec G."/>
        </authorList>
    </citation>
    <scope>NUCLEOTIDE SEQUENCE</scope>
    <source>
        <tissue evidence="1">Skin</tissue>
    </source>
</reference>
<accession>A0A0B6Z6E8</accession>
<proteinExistence type="predicted"/>
<organism evidence="1">
    <name type="scientific">Arion vulgaris</name>
    <dbReference type="NCBI Taxonomy" id="1028688"/>
    <lineage>
        <taxon>Eukaryota</taxon>
        <taxon>Metazoa</taxon>
        <taxon>Spiralia</taxon>
        <taxon>Lophotrochozoa</taxon>
        <taxon>Mollusca</taxon>
        <taxon>Gastropoda</taxon>
        <taxon>Heterobranchia</taxon>
        <taxon>Euthyneura</taxon>
        <taxon>Panpulmonata</taxon>
        <taxon>Eupulmonata</taxon>
        <taxon>Stylommatophora</taxon>
        <taxon>Helicina</taxon>
        <taxon>Arionoidea</taxon>
        <taxon>Arionidae</taxon>
        <taxon>Arion</taxon>
    </lineage>
</organism>
<protein>
    <submittedName>
        <fullName evidence="1">Uncharacterized protein</fullName>
    </submittedName>
</protein>
<dbReference type="EMBL" id="HACG01016586">
    <property type="protein sequence ID" value="CEK63451.1"/>
    <property type="molecule type" value="Transcribed_RNA"/>
</dbReference>
<feature type="non-terminal residue" evidence="1">
    <location>
        <position position="1"/>
    </location>
</feature>
<dbReference type="AlphaFoldDB" id="A0A0B6Z6E8"/>